<organism evidence="3">
    <name type="scientific">Ixodes ricinus</name>
    <name type="common">Common tick</name>
    <name type="synonym">Acarus ricinus</name>
    <dbReference type="NCBI Taxonomy" id="34613"/>
    <lineage>
        <taxon>Eukaryota</taxon>
        <taxon>Metazoa</taxon>
        <taxon>Ecdysozoa</taxon>
        <taxon>Arthropoda</taxon>
        <taxon>Chelicerata</taxon>
        <taxon>Arachnida</taxon>
        <taxon>Acari</taxon>
        <taxon>Parasitiformes</taxon>
        <taxon>Ixodida</taxon>
        <taxon>Ixodoidea</taxon>
        <taxon>Ixodidae</taxon>
        <taxon>Ixodinae</taxon>
        <taxon>Ixodes</taxon>
    </lineage>
</organism>
<dbReference type="SMART" id="SM00131">
    <property type="entry name" value="KU"/>
    <property type="match status" value="1"/>
</dbReference>
<keyword evidence="1" id="KW-0732">Signal</keyword>
<dbReference type="PROSITE" id="PS50279">
    <property type="entry name" value="BPTI_KUNITZ_2"/>
    <property type="match status" value="1"/>
</dbReference>
<evidence type="ECO:0000259" key="2">
    <source>
        <dbReference type="PROSITE" id="PS50279"/>
    </source>
</evidence>
<feature type="domain" description="BPTI/Kunitz inhibitor" evidence="2">
    <location>
        <begin position="25"/>
        <end position="75"/>
    </location>
</feature>
<feature type="signal peptide" evidence="1">
    <location>
        <begin position="1"/>
        <end position="19"/>
    </location>
</feature>
<protein>
    <submittedName>
        <fullName evidence="3">Putative tick kunitz 43</fullName>
    </submittedName>
</protein>
<evidence type="ECO:0000313" key="3">
    <source>
        <dbReference type="EMBL" id="JAB78964.1"/>
    </source>
</evidence>
<evidence type="ECO:0000256" key="1">
    <source>
        <dbReference type="SAM" id="SignalP"/>
    </source>
</evidence>
<proteinExistence type="evidence at transcript level"/>
<accession>V5HMG9</accession>
<name>V5HMG9_IXORI</name>
<dbReference type="AlphaFoldDB" id="V5HMG9"/>
<dbReference type="SUPFAM" id="SSF57362">
    <property type="entry name" value="BPTI-like"/>
    <property type="match status" value="1"/>
</dbReference>
<dbReference type="InterPro" id="IPR036880">
    <property type="entry name" value="Kunitz_BPTI_sf"/>
</dbReference>
<sequence length="84" mass="9374">MKATIAVTCFFSAVVLIFALKEHECRRPRPSTMCTTGSSADWYYFNNLTDRCELEHGCGTGPNNFPTEDECRSACPYGQNALQV</sequence>
<feature type="chain" id="PRO_5004736102" evidence="1">
    <location>
        <begin position="20"/>
        <end position="84"/>
    </location>
</feature>
<dbReference type="Pfam" id="PF00014">
    <property type="entry name" value="Kunitz_BPTI"/>
    <property type="match status" value="1"/>
</dbReference>
<dbReference type="Gene3D" id="4.10.410.10">
    <property type="entry name" value="Pancreatic trypsin inhibitor Kunitz domain"/>
    <property type="match status" value="1"/>
</dbReference>
<dbReference type="GO" id="GO:0004867">
    <property type="term" value="F:serine-type endopeptidase inhibitor activity"/>
    <property type="evidence" value="ECO:0007669"/>
    <property type="project" value="InterPro"/>
</dbReference>
<dbReference type="CDD" id="cd00109">
    <property type="entry name" value="Kunitz-type"/>
    <property type="match status" value="1"/>
</dbReference>
<reference evidence="3" key="1">
    <citation type="journal article" date="2015" name="Sci. Rep.">
        <title>Tissue- and time-dependent transcription in Ixodes ricinus salivary glands and midguts when blood feeding on the vertebrate host.</title>
        <authorList>
            <person name="Kotsyfakis M."/>
            <person name="Schwarz A."/>
            <person name="Erhart J."/>
            <person name="Ribeiro J.M."/>
        </authorList>
    </citation>
    <scope>NUCLEOTIDE SEQUENCE</scope>
    <source>
        <tissue evidence="3">Salivary gland and midgut</tissue>
    </source>
</reference>
<dbReference type="InterPro" id="IPR002223">
    <property type="entry name" value="Kunitz_BPTI"/>
</dbReference>
<dbReference type="EMBL" id="GANP01005504">
    <property type="protein sequence ID" value="JAB78964.1"/>
    <property type="molecule type" value="mRNA"/>
</dbReference>